<reference evidence="1 12" key="5">
    <citation type="submission" date="2023-01" db="EMBL/GenBank/DDBJ databases">
        <title>Complete genome sequence of Lacticaseibacillus paracasei SRCM217440 isolated from Makgeolli.</title>
        <authorList>
            <person name="Yang H.-G."/>
            <person name="Jeong S.-J."/>
            <person name="Ha G.-S."/>
            <person name="Yang H.-J."/>
            <person name="Jeong D.-Y."/>
        </authorList>
    </citation>
    <scope>NUCLEOTIDE SEQUENCE [LARGE SCALE GENOMIC DNA]</scope>
    <source>
        <strain evidence="1 12">SRCM217440</strain>
    </source>
</reference>
<dbReference type="Proteomes" id="UP001231451">
    <property type="component" value="Unassembled WGS sequence"/>
</dbReference>
<dbReference type="EMBL" id="CP050500">
    <property type="protein sequence ID" value="QOP56855.1"/>
    <property type="molecule type" value="Genomic_DNA"/>
</dbReference>
<reference evidence="3" key="8">
    <citation type="submission" date="2024-03" db="EMBL/GenBank/DDBJ databases">
        <title>Lacticaseibacillus paracasei KCKM 0992.</title>
        <authorList>
            <person name="Kim T.W."/>
        </authorList>
    </citation>
    <scope>NUCLEOTIDE SEQUENCE</scope>
    <source>
        <strain evidence="3">KCKM 0992</strain>
    </source>
</reference>
<evidence type="ECO:0000313" key="5">
    <source>
        <dbReference type="EMBL" id="POE43559.1"/>
    </source>
</evidence>
<accession>S4ZHI9</accession>
<accession>A0A125YCI6</accession>
<evidence type="ECO:0000313" key="9">
    <source>
        <dbReference type="Proteomes" id="UP000237433"/>
    </source>
</evidence>
<accession>A0A1J3C9K1</accession>
<accession>K6SEH8</accession>
<evidence type="ECO:0000313" key="4">
    <source>
        <dbReference type="EMBL" id="PLC46173.1"/>
    </source>
</evidence>
<protein>
    <submittedName>
        <fullName evidence="1">Uncharacterized protein</fullName>
    </submittedName>
</protein>
<evidence type="ECO:0000313" key="12">
    <source>
        <dbReference type="Proteomes" id="UP001212327"/>
    </source>
</evidence>
<evidence type="ECO:0000313" key="6">
    <source>
        <dbReference type="EMBL" id="QOP56855.1"/>
    </source>
</evidence>
<gene>
    <name evidence="5" type="ORF">ACX51_04865</name>
    <name evidence="4" type="ORF">C0Q90_09235</name>
    <name evidence="7" type="ORF">FAM18172_00166</name>
    <name evidence="6" type="ORF">HCJ88_14355</name>
    <name evidence="1" type="ORF">PGA78_02020</name>
    <name evidence="2" type="ORF">QUF16_07860</name>
    <name evidence="3" type="ORF">RF672_13930</name>
</gene>
<reference evidence="4 8" key="3">
    <citation type="journal article" date="2018" name="Genome Announc.">
        <title>Draft Genome Sequence of Lactobacillus paracasei DUP 13076, Which Exhibits Potent Antipathogenic Effects against Salmonella enterica Serovars Enteritidis, Typhimurium, and Heidelberg.</title>
        <authorList>
            <person name="Muyyarikkandy M.S."/>
            <person name="Alqahtani F.H."/>
            <person name="Mandoiu I."/>
            <person name="Amalaradjou M.A."/>
        </authorList>
    </citation>
    <scope>NUCLEOTIDE SEQUENCE [LARGE SCALE GENOMIC DNA]</scope>
    <source>
        <strain evidence="4 8">DUP 13076</strain>
    </source>
</reference>
<dbReference type="KEGG" id="lcs:LCBD_0167"/>
<dbReference type="EMBL" id="JAVKVH010000001">
    <property type="protein sequence ID" value="MDR7625657.1"/>
    <property type="molecule type" value="Genomic_DNA"/>
</dbReference>
<dbReference type="Proteomes" id="UP000593972">
    <property type="component" value="Chromosome"/>
</dbReference>
<dbReference type="KEGG" id="lcz:LCAZH_0199"/>
<dbReference type="EMBL" id="JAUCBG010000008">
    <property type="protein sequence ID" value="MDM7454263.1"/>
    <property type="molecule type" value="Genomic_DNA"/>
</dbReference>
<reference evidence="6 11" key="4">
    <citation type="submission" date="2020-03" db="EMBL/GenBank/DDBJ databases">
        <title>Complete genome sequence of Lactobacillus paracasei strain NFFJ04, isolated from animal feed.</title>
        <authorList>
            <person name="Jung J.Y."/>
        </authorList>
    </citation>
    <scope>NUCLEOTIDE SEQUENCE [LARGE SCALE GENOMIC DNA]</scope>
    <source>
        <strain evidence="6 11">NFFJ04</strain>
    </source>
</reference>
<reference evidence="5 9" key="1">
    <citation type="journal article" date="2015" name="J. Am. Soc. Brew. Chem.">
        <title>Dissolved carbon dioxide selects for lactic acid bacteria able to grow in and spoil packaged beer.</title>
        <authorList>
            <person name="Bergsveinson J."/>
            <person name="Redekop A."/>
            <person name="Zoerb S."/>
            <person name="Ziola B."/>
        </authorList>
    </citation>
    <scope>NUCLEOTIDE SEQUENCE [LARGE SCALE GENOMIC DNA]</scope>
    <source>
        <strain evidence="5 9">CCC B1205</strain>
    </source>
</reference>
<dbReference type="KEGG" id="lcl:LOCK919_0192"/>
<dbReference type="Proteomes" id="UP001268544">
    <property type="component" value="Unassembled WGS sequence"/>
</dbReference>
<accession>K0N1C9</accession>
<evidence type="ECO:0000313" key="7">
    <source>
        <dbReference type="EMBL" id="RND89677.1"/>
    </source>
</evidence>
<dbReference type="RefSeq" id="WP_003562847.1">
    <property type="nucleotide sequence ID" value="NC_010999.1"/>
</dbReference>
<evidence type="ECO:0000313" key="3">
    <source>
        <dbReference type="EMBL" id="MDR7625657.1"/>
    </source>
</evidence>
<evidence type="ECO:0000313" key="1">
    <source>
        <dbReference type="EMBL" id="MDB1563558.1"/>
    </source>
</evidence>
<dbReference type="AlphaFoldDB" id="A0A1J3C9K1"/>
<name>A0A1J3C9K1_LACPA</name>
<dbReference type="Proteomes" id="UP001212327">
    <property type="component" value="Unassembled WGS sequence"/>
</dbReference>
<reference evidence="2" key="6">
    <citation type="submission" date="2023-06" db="EMBL/GenBank/DDBJ databases">
        <title>Draft Genome Sequences of lactic acid bacteria strains isolated from fermented milk products.</title>
        <authorList>
            <person name="Elcheninov A.G."/>
            <person name="Klyukina A."/>
            <person name="Zayulina K.S."/>
            <person name="Gavirova L.A."/>
            <person name="Shcherbakova P.A."/>
            <person name="Shestakov A.I."/>
            <person name="Kublanov I.V."/>
            <person name="Kochetkova T.V."/>
        </authorList>
    </citation>
    <scope>NUCLEOTIDE SEQUENCE</scope>
    <source>
        <strain evidence="2">TOM.1374</strain>
    </source>
</reference>
<organism evidence="1 12">
    <name type="scientific">Lacticaseibacillus paracasei</name>
    <name type="common">Lactobacillus paracasei</name>
    <dbReference type="NCBI Taxonomy" id="1597"/>
    <lineage>
        <taxon>Bacteria</taxon>
        <taxon>Bacillati</taxon>
        <taxon>Bacillota</taxon>
        <taxon>Bacilli</taxon>
        <taxon>Lactobacillales</taxon>
        <taxon>Lactobacillaceae</taxon>
        <taxon>Lacticaseibacillus</taxon>
    </lineage>
</organism>
<dbReference type="Proteomes" id="UP000234512">
    <property type="component" value="Unassembled WGS sequence"/>
</dbReference>
<evidence type="ECO:0000313" key="8">
    <source>
        <dbReference type="Proteomes" id="UP000234512"/>
    </source>
</evidence>
<dbReference type="Proteomes" id="UP000285532">
    <property type="component" value="Unassembled WGS sequence"/>
</dbReference>
<evidence type="ECO:0000313" key="13">
    <source>
        <dbReference type="Proteomes" id="UP001268544"/>
    </source>
</evidence>
<reference evidence="13" key="7">
    <citation type="submission" date="2023-07" db="EMBL/GenBank/DDBJ databases">
        <title>Lacticaseibacillus paracasei KCKM 0992.</title>
        <authorList>
            <person name="Kim T.W."/>
        </authorList>
    </citation>
    <scope>NUCLEOTIDE SEQUENCE [LARGE SCALE GENOMIC DNA]</scope>
    <source>
        <strain evidence="13">KCKM 0992</strain>
    </source>
</reference>
<accession>A0A0E2LUJ0</accession>
<dbReference type="Proteomes" id="UP000237433">
    <property type="component" value="Unassembled WGS sequence"/>
</dbReference>
<evidence type="ECO:0000313" key="11">
    <source>
        <dbReference type="Proteomes" id="UP000593972"/>
    </source>
</evidence>
<dbReference type="KEGG" id="lce:LC2W_0158"/>
<reference evidence="7 10" key="2">
    <citation type="journal article" date="2018" name="Front. Microbiol.">
        <title>Conversion of Methionine to Cysteine in Lactobacillus paracasei Depends on the Highly Mobile cysK-ctl-cysE Gene Cluster.</title>
        <authorList>
            <person name="Wuthrich D."/>
            <person name="Irmler S."/>
            <person name="Berthoud H."/>
            <person name="Guggenbuhl B."/>
            <person name="Eugster E."/>
            <person name="Bruggmann R."/>
        </authorList>
    </citation>
    <scope>NUCLEOTIDE SEQUENCE [LARGE SCALE GENOMIC DNA]</scope>
    <source>
        <strain evidence="7 10">FAM18172</strain>
    </source>
</reference>
<dbReference type="EMBL" id="LKFU01000008">
    <property type="protein sequence ID" value="RND89677.1"/>
    <property type="molecule type" value="Genomic_DNA"/>
</dbReference>
<evidence type="ECO:0000313" key="10">
    <source>
        <dbReference type="Proteomes" id="UP000285532"/>
    </source>
</evidence>
<dbReference type="EMBL" id="LGIY01000005">
    <property type="protein sequence ID" value="POE43559.1"/>
    <property type="molecule type" value="Genomic_DNA"/>
</dbReference>
<sequence length="48" mass="5289">MGKHLLKTVMAVTLIGAAAYCLKRFSDELVVYVSPDDAPANKDSWTDF</sequence>
<dbReference type="EMBL" id="PKQJ01000009">
    <property type="protein sequence ID" value="PLC46173.1"/>
    <property type="molecule type" value="Genomic_DNA"/>
</dbReference>
<dbReference type="EMBL" id="JAQLSF010000001">
    <property type="protein sequence ID" value="MDB1563558.1"/>
    <property type="molecule type" value="Genomic_DNA"/>
</dbReference>
<dbReference type="GeneID" id="59101700"/>
<proteinExistence type="predicted"/>
<evidence type="ECO:0000313" key="2">
    <source>
        <dbReference type="EMBL" id="MDM7454263.1"/>
    </source>
</evidence>